<comment type="caution">
    <text evidence="8">The sequence shown here is derived from an EMBL/GenBank/DDBJ whole genome shotgun (WGS) entry which is preliminary data.</text>
</comment>
<reference evidence="8" key="1">
    <citation type="submission" date="2020-11" db="EMBL/GenBank/DDBJ databases">
        <title>Isolation and identification of active actinomycetes.</title>
        <authorList>
            <person name="Yu B."/>
        </authorList>
    </citation>
    <scope>NUCLEOTIDE SEQUENCE</scope>
    <source>
        <strain evidence="8">NEAU-YB345</strain>
    </source>
</reference>
<dbReference type="InterPro" id="IPR017853">
    <property type="entry name" value="GH"/>
</dbReference>
<protein>
    <submittedName>
        <fullName evidence="8">Cellulase family glycosylhydrolase</fullName>
    </submittedName>
</protein>
<proteinExistence type="inferred from homology"/>
<evidence type="ECO:0000256" key="4">
    <source>
        <dbReference type="RuleBase" id="RU361153"/>
    </source>
</evidence>
<dbReference type="Gene3D" id="2.60.40.1180">
    <property type="entry name" value="Golgi alpha-mannosidase II"/>
    <property type="match status" value="1"/>
</dbReference>
<evidence type="ECO:0000256" key="3">
    <source>
        <dbReference type="ARBA" id="ARBA00023295"/>
    </source>
</evidence>
<dbReference type="InterPro" id="IPR041036">
    <property type="entry name" value="GH5_C"/>
</dbReference>
<feature type="domain" description="Glycoside hydrolase family 5 C-terminal" evidence="7">
    <location>
        <begin position="400"/>
        <end position="460"/>
    </location>
</feature>
<gene>
    <name evidence="8" type="ORF">I2501_19070</name>
</gene>
<evidence type="ECO:0000256" key="2">
    <source>
        <dbReference type="ARBA" id="ARBA00022801"/>
    </source>
</evidence>
<evidence type="ECO:0000259" key="7">
    <source>
        <dbReference type="Pfam" id="PF18564"/>
    </source>
</evidence>
<evidence type="ECO:0000256" key="1">
    <source>
        <dbReference type="ARBA" id="ARBA00005641"/>
    </source>
</evidence>
<sequence length="494" mass="52793">MRARRSAALIALALAAGLTAPTAATAAVARPAAVVSAATTTASVPSGGTPGFTDDQGRLLGLRGFNVDKYDETTPADIRAIAAHGFDLIRLDITWARLEPQRGVYDEAEFAKLRTLMDAADRYGLRVVVDFHQDVFGPKYDGGSPDGAPLWATRDDGLPFVPDPSDWFAGYFQPAVQRAFTHLYDDADLRRDQADFYARVARELHGHRSLLGYDLFNEPSGPIAGDPSNPADQIAASAALEQGRLAAMYRRLITAVRSQDSRSWIFVEPTVLVGEGVPTQLPGFADPRHGAPRIGYAPHFYDTNVENGQDWNPADGFIQNYLAAITAYPTAHHMPVLVGEWGPPDADRPGNTELVAQQVAAMRQFAAGWTMWYWGEGNGGYTPLGPDGTPHPGDAPVFAPYARALAGSPVSDSYDAATGVWTLRYRVTGVTAPTRLVLPPTVYPGGAAIAVTGAGSACTHVDVRQPRDGWYGTADVSVPSARPGTVLTVTVRPA</sequence>
<dbReference type="GO" id="GO:0004553">
    <property type="term" value="F:hydrolase activity, hydrolyzing O-glycosyl compounds"/>
    <property type="evidence" value="ECO:0007669"/>
    <property type="project" value="InterPro"/>
</dbReference>
<feature type="chain" id="PRO_5037657976" evidence="5">
    <location>
        <begin position="27"/>
        <end position="494"/>
    </location>
</feature>
<evidence type="ECO:0000259" key="6">
    <source>
        <dbReference type="Pfam" id="PF00150"/>
    </source>
</evidence>
<dbReference type="PROSITE" id="PS00659">
    <property type="entry name" value="GLYCOSYL_HYDROL_F5"/>
    <property type="match status" value="1"/>
</dbReference>
<dbReference type="InterPro" id="IPR052066">
    <property type="entry name" value="Glycosphingolipid_Hydrolases"/>
</dbReference>
<dbReference type="GO" id="GO:1901136">
    <property type="term" value="P:carbohydrate derivative catabolic process"/>
    <property type="evidence" value="ECO:0007669"/>
    <property type="project" value="UniProtKB-ARBA"/>
</dbReference>
<keyword evidence="5" id="KW-0732">Signal</keyword>
<dbReference type="InterPro" id="IPR013780">
    <property type="entry name" value="Glyco_hydro_b"/>
</dbReference>
<dbReference type="AlphaFoldDB" id="A0A931FFC2"/>
<evidence type="ECO:0000256" key="5">
    <source>
        <dbReference type="SAM" id="SignalP"/>
    </source>
</evidence>
<dbReference type="Pfam" id="PF18564">
    <property type="entry name" value="Glyco_hydro_5_C"/>
    <property type="match status" value="1"/>
</dbReference>
<keyword evidence="2 4" id="KW-0378">Hydrolase</keyword>
<accession>A0A931FFC2</accession>
<dbReference type="Gene3D" id="3.20.20.80">
    <property type="entry name" value="Glycosidases"/>
    <property type="match status" value="1"/>
</dbReference>
<dbReference type="InterPro" id="IPR018087">
    <property type="entry name" value="Glyco_hydro_5_CS"/>
</dbReference>
<evidence type="ECO:0000313" key="9">
    <source>
        <dbReference type="Proteomes" id="UP000657385"/>
    </source>
</evidence>
<keyword evidence="3 4" id="KW-0326">Glycosidase</keyword>
<keyword evidence="9" id="KW-1185">Reference proteome</keyword>
<comment type="similarity">
    <text evidence="1 4">Belongs to the glycosyl hydrolase 5 (cellulase A) family.</text>
</comment>
<dbReference type="SUPFAM" id="SSF51445">
    <property type="entry name" value="(Trans)glycosidases"/>
    <property type="match status" value="1"/>
</dbReference>
<dbReference type="GO" id="GO:0016042">
    <property type="term" value="P:lipid catabolic process"/>
    <property type="evidence" value="ECO:0007669"/>
    <property type="project" value="UniProtKB-ARBA"/>
</dbReference>
<evidence type="ECO:0000313" key="8">
    <source>
        <dbReference type="EMBL" id="MBF9070130.1"/>
    </source>
</evidence>
<dbReference type="RefSeq" id="WP_196195282.1">
    <property type="nucleotide sequence ID" value="NZ_JADPRT010000007.1"/>
</dbReference>
<dbReference type="PANTHER" id="PTHR31308:SF3">
    <property type="entry name" value="ENDOGLYCOCERAMIDASE"/>
    <property type="match status" value="1"/>
</dbReference>
<feature type="signal peptide" evidence="5">
    <location>
        <begin position="1"/>
        <end position="26"/>
    </location>
</feature>
<organism evidence="8 9">
    <name type="scientific">Streptacidiphilus fuscans</name>
    <dbReference type="NCBI Taxonomy" id="2789292"/>
    <lineage>
        <taxon>Bacteria</taxon>
        <taxon>Bacillati</taxon>
        <taxon>Actinomycetota</taxon>
        <taxon>Actinomycetes</taxon>
        <taxon>Kitasatosporales</taxon>
        <taxon>Streptomycetaceae</taxon>
        <taxon>Streptacidiphilus</taxon>
    </lineage>
</organism>
<dbReference type="Pfam" id="PF00150">
    <property type="entry name" value="Cellulase"/>
    <property type="match status" value="1"/>
</dbReference>
<dbReference type="EMBL" id="JADPRT010000007">
    <property type="protein sequence ID" value="MBF9070130.1"/>
    <property type="molecule type" value="Genomic_DNA"/>
</dbReference>
<dbReference type="Proteomes" id="UP000657385">
    <property type="component" value="Unassembled WGS sequence"/>
</dbReference>
<feature type="domain" description="Glycoside hydrolase family 5" evidence="6">
    <location>
        <begin position="56"/>
        <end position="376"/>
    </location>
</feature>
<dbReference type="GO" id="GO:0000272">
    <property type="term" value="P:polysaccharide catabolic process"/>
    <property type="evidence" value="ECO:0007669"/>
    <property type="project" value="InterPro"/>
</dbReference>
<name>A0A931FFC2_9ACTN</name>
<dbReference type="PANTHER" id="PTHR31308">
    <property type="match status" value="1"/>
</dbReference>
<dbReference type="InterPro" id="IPR001547">
    <property type="entry name" value="Glyco_hydro_5"/>
</dbReference>